<evidence type="ECO:0000256" key="3">
    <source>
        <dbReference type="PROSITE-ProRule" id="PRU00169"/>
    </source>
</evidence>
<dbReference type="EMBL" id="JAUSUX010000005">
    <property type="protein sequence ID" value="MDQ0285808.1"/>
    <property type="molecule type" value="Genomic_DNA"/>
</dbReference>
<feature type="domain" description="Response regulatory" evidence="4">
    <location>
        <begin position="3"/>
        <end position="107"/>
    </location>
</feature>
<organism evidence="5 6">
    <name type="scientific">Desulfofundulus luciae</name>
    <dbReference type="NCBI Taxonomy" id="74702"/>
    <lineage>
        <taxon>Bacteria</taxon>
        <taxon>Bacillati</taxon>
        <taxon>Bacillota</taxon>
        <taxon>Clostridia</taxon>
        <taxon>Eubacteriales</taxon>
        <taxon>Peptococcaceae</taxon>
        <taxon>Desulfofundulus</taxon>
    </lineage>
</organism>
<dbReference type="InterPro" id="IPR052048">
    <property type="entry name" value="ST_Response_Regulator"/>
</dbReference>
<name>A0ABU0AZA9_9FIRM</name>
<dbReference type="SUPFAM" id="SSF52172">
    <property type="entry name" value="CheY-like"/>
    <property type="match status" value="1"/>
</dbReference>
<dbReference type="InterPro" id="IPR001789">
    <property type="entry name" value="Sig_transdc_resp-reg_receiver"/>
</dbReference>
<feature type="modified residue" description="4-aspartylphosphate" evidence="3">
    <location>
        <position position="55"/>
    </location>
</feature>
<dbReference type="PANTHER" id="PTHR43228">
    <property type="entry name" value="TWO-COMPONENT RESPONSE REGULATOR"/>
    <property type="match status" value="1"/>
</dbReference>
<evidence type="ECO:0000256" key="2">
    <source>
        <dbReference type="ARBA" id="ARBA00024867"/>
    </source>
</evidence>
<evidence type="ECO:0000256" key="1">
    <source>
        <dbReference type="ARBA" id="ARBA00018672"/>
    </source>
</evidence>
<comment type="function">
    <text evidence="2">May play the central regulatory role in sporulation. It may be an element of the effector pathway responsible for the activation of sporulation genes in response to nutritional stress. Spo0A may act in concert with spo0H (a sigma factor) to control the expression of some genes that are critical to the sporulation process.</text>
</comment>
<dbReference type="PROSITE" id="PS50110">
    <property type="entry name" value="RESPONSE_REGULATORY"/>
    <property type="match status" value="1"/>
</dbReference>
<proteinExistence type="predicted"/>
<protein>
    <recommendedName>
        <fullName evidence="1">Stage 0 sporulation protein A homolog</fullName>
    </recommendedName>
</protein>
<dbReference type="PANTHER" id="PTHR43228:SF1">
    <property type="entry name" value="TWO-COMPONENT RESPONSE REGULATOR ARR22"/>
    <property type="match status" value="1"/>
</dbReference>
<dbReference type="Pfam" id="PF00072">
    <property type="entry name" value="Response_reg"/>
    <property type="match status" value="1"/>
</dbReference>
<evidence type="ECO:0000259" key="4">
    <source>
        <dbReference type="PROSITE" id="PS50110"/>
    </source>
</evidence>
<dbReference type="SMART" id="SM00448">
    <property type="entry name" value="REC"/>
    <property type="match status" value="1"/>
</dbReference>
<comment type="caution">
    <text evidence="5">The sequence shown here is derived from an EMBL/GenBank/DDBJ whole genome shotgun (WGS) entry which is preliminary data.</text>
</comment>
<dbReference type="RefSeq" id="WP_307400220.1">
    <property type="nucleotide sequence ID" value="NZ_JAUSUX010000005.1"/>
</dbReference>
<dbReference type="Proteomes" id="UP001225644">
    <property type="component" value="Unassembled WGS sequence"/>
</dbReference>
<gene>
    <name evidence="5" type="ORF">J2Z49_000913</name>
</gene>
<dbReference type="CDD" id="cd17536">
    <property type="entry name" value="REC_YesN-like"/>
    <property type="match status" value="1"/>
</dbReference>
<sequence>MYKILLAEDEELERRFLRHLVENAGLPLVVAGEATNGREAVELAELLQPEIIFMDIKMPGTDGLAATRTIKEKNPALEVIIITAHGEFSYSQQAIKYKVADYLLKPV</sequence>
<dbReference type="InterPro" id="IPR011006">
    <property type="entry name" value="CheY-like_superfamily"/>
</dbReference>
<dbReference type="Gene3D" id="3.40.50.2300">
    <property type="match status" value="1"/>
</dbReference>
<reference evidence="5 6" key="1">
    <citation type="submission" date="2023-07" db="EMBL/GenBank/DDBJ databases">
        <title>Genomic Encyclopedia of Type Strains, Phase IV (KMG-IV): sequencing the most valuable type-strain genomes for metagenomic binning, comparative biology and taxonomic classification.</title>
        <authorList>
            <person name="Goeker M."/>
        </authorList>
    </citation>
    <scope>NUCLEOTIDE SEQUENCE [LARGE SCALE GENOMIC DNA]</scope>
    <source>
        <strain evidence="5 6">DSM 12396</strain>
    </source>
</reference>
<keyword evidence="6" id="KW-1185">Reference proteome</keyword>
<evidence type="ECO:0000313" key="5">
    <source>
        <dbReference type="EMBL" id="MDQ0285808.1"/>
    </source>
</evidence>
<evidence type="ECO:0000313" key="6">
    <source>
        <dbReference type="Proteomes" id="UP001225644"/>
    </source>
</evidence>
<keyword evidence="3" id="KW-0597">Phosphoprotein</keyword>
<accession>A0ABU0AZA9</accession>